<organism evidence="1 2">
    <name type="scientific">Adonisia turfae CCMR0081</name>
    <dbReference type="NCBI Taxonomy" id="2292702"/>
    <lineage>
        <taxon>Bacteria</taxon>
        <taxon>Bacillati</taxon>
        <taxon>Cyanobacteriota</taxon>
        <taxon>Adonisia</taxon>
        <taxon>Adonisia turfae</taxon>
    </lineage>
</organism>
<proteinExistence type="predicted"/>
<keyword evidence="2" id="KW-1185">Reference proteome</keyword>
<dbReference type="RefSeq" id="WP_163702164.1">
    <property type="nucleotide sequence ID" value="NZ_QXHD01000004.1"/>
</dbReference>
<evidence type="ECO:0000313" key="2">
    <source>
        <dbReference type="Proteomes" id="UP000481033"/>
    </source>
</evidence>
<dbReference type="Proteomes" id="UP000481033">
    <property type="component" value="Unassembled WGS sequence"/>
</dbReference>
<dbReference type="AlphaFoldDB" id="A0A6M0RU41"/>
<dbReference type="EMBL" id="QXHD01000004">
    <property type="protein sequence ID" value="NEZ59221.1"/>
    <property type="molecule type" value="Genomic_DNA"/>
</dbReference>
<sequence length="98" mass="11677">MARNWAITIGINGYRYLQRLNYAKRDADSVRQFFIDELKFEQVYHFSNDAAPIPQDYGPDLDAVPTCATLRRFFRTRFEKPFLREGDNLWCFFADLQN</sequence>
<gene>
    <name evidence="1" type="ORF">DXZ20_26970</name>
</gene>
<accession>A0A6M0RU41</accession>
<dbReference type="Gene3D" id="3.40.50.1460">
    <property type="match status" value="1"/>
</dbReference>
<comment type="caution">
    <text evidence="1">The sequence shown here is derived from an EMBL/GenBank/DDBJ whole genome shotgun (WGS) entry which is preliminary data.</text>
</comment>
<protein>
    <submittedName>
        <fullName evidence="1">Uncharacterized protein</fullName>
    </submittedName>
</protein>
<name>A0A6M0RU41_9CYAN</name>
<reference evidence="1 2" key="1">
    <citation type="journal article" date="2020" name="Microb. Ecol.">
        <title>Ecogenomics of the Marine Benthic Filamentous Cyanobacterium Adonisia.</title>
        <authorList>
            <person name="Walter J.M."/>
            <person name="Coutinho F.H."/>
            <person name="Leomil L."/>
            <person name="Hargreaves P.I."/>
            <person name="Campeao M.E."/>
            <person name="Vieira V.V."/>
            <person name="Silva B.S."/>
            <person name="Fistarol G.O."/>
            <person name="Salomon P.S."/>
            <person name="Sawabe T."/>
            <person name="Mino S."/>
            <person name="Hosokawa M."/>
            <person name="Miyashita H."/>
            <person name="Maruyama F."/>
            <person name="van Verk M.C."/>
            <person name="Dutilh B.E."/>
            <person name="Thompson C.C."/>
            <person name="Thompson F.L."/>
        </authorList>
    </citation>
    <scope>NUCLEOTIDE SEQUENCE [LARGE SCALE GENOMIC DNA]</scope>
    <source>
        <strain evidence="1 2">CCMR0081</strain>
    </source>
</reference>
<evidence type="ECO:0000313" key="1">
    <source>
        <dbReference type="EMBL" id="NEZ59221.1"/>
    </source>
</evidence>